<dbReference type="OrthoDB" id="2357153at2"/>
<dbReference type="EMBL" id="BAVZ01000007">
    <property type="protein sequence ID" value="GAF08531.1"/>
    <property type="molecule type" value="Genomic_DNA"/>
</dbReference>
<reference evidence="2 3" key="1">
    <citation type="journal article" date="2014" name="Genome Announc.">
        <title>Draft Genome Sequence of Paenibacillus pini JCM 16418T, Isolated from the Rhizosphere of Pine Tree.</title>
        <authorList>
            <person name="Yuki M."/>
            <person name="Oshima K."/>
            <person name="Suda W."/>
            <person name="Oshida Y."/>
            <person name="Kitamura K."/>
            <person name="Iida Y."/>
            <person name="Hattori M."/>
            <person name="Ohkuma M."/>
        </authorList>
    </citation>
    <scope>NUCLEOTIDE SEQUENCE [LARGE SCALE GENOMIC DNA]</scope>
    <source>
        <strain evidence="2 3">JCM 16418</strain>
    </source>
</reference>
<comment type="caution">
    <text evidence="2">The sequence shown here is derived from an EMBL/GenBank/DDBJ whole genome shotgun (WGS) entry which is preliminary data.</text>
</comment>
<keyword evidence="1" id="KW-0732">Signal</keyword>
<feature type="chain" id="PRO_5039354286" description="Lipoprotein" evidence="1">
    <location>
        <begin position="23"/>
        <end position="133"/>
    </location>
</feature>
<dbReference type="AlphaFoldDB" id="W7YV97"/>
<dbReference type="STRING" id="1236976.JCM16418_2613"/>
<dbReference type="PROSITE" id="PS51257">
    <property type="entry name" value="PROKAR_LIPOPROTEIN"/>
    <property type="match status" value="1"/>
</dbReference>
<proteinExistence type="predicted"/>
<evidence type="ECO:0000256" key="1">
    <source>
        <dbReference type="SAM" id="SignalP"/>
    </source>
</evidence>
<dbReference type="RefSeq" id="WP_052020229.1">
    <property type="nucleotide sequence ID" value="NZ_BAVZ01000007.1"/>
</dbReference>
<evidence type="ECO:0000313" key="2">
    <source>
        <dbReference type="EMBL" id="GAF08531.1"/>
    </source>
</evidence>
<dbReference type="eggNOG" id="ENOG50306EB">
    <property type="taxonomic scope" value="Bacteria"/>
</dbReference>
<accession>W7YV97</accession>
<evidence type="ECO:0000313" key="3">
    <source>
        <dbReference type="Proteomes" id="UP000019364"/>
    </source>
</evidence>
<feature type="signal peptide" evidence="1">
    <location>
        <begin position="1"/>
        <end position="22"/>
    </location>
</feature>
<sequence length="133" mass="15062">MIHKSFMLLIVLIMLTSCGTRMDSSTEQKELAMSVSTDQMTSVSASWPFSNMISFNNLSYLGTDETIDNIDHIIGQIDSYSDQETAVQFGNFSNFYPTQTKLYKIKNVDIEDEIAIEVAPHVYVKAIRNPDHK</sequence>
<organism evidence="2 3">
    <name type="scientific">Paenibacillus pini JCM 16418</name>
    <dbReference type="NCBI Taxonomy" id="1236976"/>
    <lineage>
        <taxon>Bacteria</taxon>
        <taxon>Bacillati</taxon>
        <taxon>Bacillota</taxon>
        <taxon>Bacilli</taxon>
        <taxon>Bacillales</taxon>
        <taxon>Paenibacillaceae</taxon>
        <taxon>Paenibacillus</taxon>
    </lineage>
</organism>
<evidence type="ECO:0008006" key="4">
    <source>
        <dbReference type="Google" id="ProtNLM"/>
    </source>
</evidence>
<gene>
    <name evidence="2" type="ORF">JCM16418_2613</name>
</gene>
<name>W7YV97_9BACL</name>
<protein>
    <recommendedName>
        <fullName evidence="4">Lipoprotein</fullName>
    </recommendedName>
</protein>
<dbReference type="Proteomes" id="UP000019364">
    <property type="component" value="Unassembled WGS sequence"/>
</dbReference>
<keyword evidence="3" id="KW-1185">Reference proteome</keyword>